<evidence type="ECO:0000313" key="2">
    <source>
        <dbReference type="Proteomes" id="UP000298663"/>
    </source>
</evidence>
<proteinExistence type="predicted"/>
<name>A0A4U5MCB9_STECR</name>
<dbReference type="AlphaFoldDB" id="A0A4U5MCB9"/>
<organism evidence="1 2">
    <name type="scientific">Steinernema carpocapsae</name>
    <name type="common">Entomopathogenic nematode</name>
    <dbReference type="NCBI Taxonomy" id="34508"/>
    <lineage>
        <taxon>Eukaryota</taxon>
        <taxon>Metazoa</taxon>
        <taxon>Ecdysozoa</taxon>
        <taxon>Nematoda</taxon>
        <taxon>Chromadorea</taxon>
        <taxon>Rhabditida</taxon>
        <taxon>Tylenchina</taxon>
        <taxon>Panagrolaimomorpha</taxon>
        <taxon>Strongyloidoidea</taxon>
        <taxon>Steinernematidae</taxon>
        <taxon>Steinernema</taxon>
    </lineage>
</organism>
<reference evidence="1 2" key="1">
    <citation type="journal article" date="2015" name="Genome Biol.">
        <title>Comparative genomics of Steinernema reveals deeply conserved gene regulatory networks.</title>
        <authorList>
            <person name="Dillman A.R."/>
            <person name="Macchietto M."/>
            <person name="Porter C.F."/>
            <person name="Rogers A."/>
            <person name="Williams B."/>
            <person name="Antoshechkin I."/>
            <person name="Lee M.M."/>
            <person name="Goodwin Z."/>
            <person name="Lu X."/>
            <person name="Lewis E.E."/>
            <person name="Goodrich-Blair H."/>
            <person name="Stock S.P."/>
            <person name="Adams B.J."/>
            <person name="Sternberg P.W."/>
            <person name="Mortazavi A."/>
        </authorList>
    </citation>
    <scope>NUCLEOTIDE SEQUENCE [LARGE SCALE GENOMIC DNA]</scope>
    <source>
        <strain evidence="1 2">ALL</strain>
    </source>
</reference>
<keyword evidence="2" id="KW-1185">Reference proteome</keyword>
<gene>
    <name evidence="1" type="ORF">L596_023013</name>
</gene>
<accession>A0A4U5MCB9</accession>
<comment type="caution">
    <text evidence="1">The sequence shown here is derived from an EMBL/GenBank/DDBJ whole genome shotgun (WGS) entry which is preliminary data.</text>
</comment>
<dbReference type="Proteomes" id="UP000298663">
    <property type="component" value="Unassembled WGS sequence"/>
</dbReference>
<protein>
    <submittedName>
        <fullName evidence="1">Uncharacterized protein</fullName>
    </submittedName>
</protein>
<dbReference type="OrthoDB" id="10252171at2759"/>
<reference evidence="1 2" key="2">
    <citation type="journal article" date="2019" name="G3 (Bethesda)">
        <title>Hybrid Assembly of the Genome of the Entomopathogenic Nematode Steinernema carpocapsae Identifies the X-Chromosome.</title>
        <authorList>
            <person name="Serra L."/>
            <person name="Macchietto M."/>
            <person name="Macias-Munoz A."/>
            <person name="McGill C.J."/>
            <person name="Rodriguez I.M."/>
            <person name="Rodriguez B."/>
            <person name="Murad R."/>
            <person name="Mortazavi A."/>
        </authorList>
    </citation>
    <scope>NUCLEOTIDE SEQUENCE [LARGE SCALE GENOMIC DNA]</scope>
    <source>
        <strain evidence="1 2">ALL</strain>
    </source>
</reference>
<dbReference type="EMBL" id="AZBU02000008">
    <property type="protein sequence ID" value="TKR66771.1"/>
    <property type="molecule type" value="Genomic_DNA"/>
</dbReference>
<sequence length="66" mass="7773">MFLTFRFFEKIKGLCRVTVAICTKAAELDKRRGADVRGRVTYWNFLEVVEEFGHFWCLIGMRLPSI</sequence>
<evidence type="ECO:0000313" key="1">
    <source>
        <dbReference type="EMBL" id="TKR66771.1"/>
    </source>
</evidence>